<feature type="region of interest" description="Disordered" evidence="1">
    <location>
        <begin position="237"/>
        <end position="270"/>
    </location>
</feature>
<evidence type="ECO:0000256" key="1">
    <source>
        <dbReference type="SAM" id="MobiDB-lite"/>
    </source>
</evidence>
<accession>A0ABM3C6L9</accession>
<feature type="compositionally biased region" description="Polar residues" evidence="1">
    <location>
        <begin position="193"/>
        <end position="205"/>
    </location>
</feature>
<organism evidence="2 3">
    <name type="scientific">Drosophila kikkawai</name>
    <name type="common">Fruit fly</name>
    <dbReference type="NCBI Taxonomy" id="30033"/>
    <lineage>
        <taxon>Eukaryota</taxon>
        <taxon>Metazoa</taxon>
        <taxon>Ecdysozoa</taxon>
        <taxon>Arthropoda</taxon>
        <taxon>Hexapoda</taxon>
        <taxon>Insecta</taxon>
        <taxon>Pterygota</taxon>
        <taxon>Neoptera</taxon>
        <taxon>Endopterygota</taxon>
        <taxon>Diptera</taxon>
        <taxon>Brachycera</taxon>
        <taxon>Muscomorpha</taxon>
        <taxon>Ephydroidea</taxon>
        <taxon>Drosophilidae</taxon>
        <taxon>Drosophila</taxon>
        <taxon>Sophophora</taxon>
    </lineage>
</organism>
<sequence>MSFTLTSRSVIRFESSTTALEHEWRRTLMFFNVDISEGVRCDHRNEITAPRAEERNGELRNPGGGLSNPIKQCALPSDEPNKFYAQSRDDFGYRRPLHGRRSCRHLQSAKPRRKLADIASISHLPTRDSTHHFVPLDYETNNGYDEGYNKSAHKLCQNEEYQLPNQFSMEVTYRKKARDLRDCYDTESDTDSSCENPHDYYSNSRPKYASNREFYEPPSNRNCSPCCTEEQSCPDFNTDGRQSPSQLSMFRPRRKHRQTSGSLSPDYALDYDDRRDFKNENTFDSKDCDCEDPFENSKPLHERDTKAKYSSSKNFDCDYGVKRLRPPLPALKPKAKVRKSCETLFKTFKEKNYPIDTSRNCETETDWIKNTGLSNQEPRSFQRNRNMRHSPPQKDPAFCNPFKRAKEESGHYEKQENNPRDNVTVPRRTAEKIKFIFNIEEIPQPNKKYITKEVAPIIDDEIPRRQRKSLGEASENLGNSSSSKRYDRHERIRNLKPSRDKNKLSDSPTLFGIDIPYKKQELMKSCAPNDSYSSKRWDSGCDTAALHSNSADKLEREPLQKSFKPRLSLYDVRSRQRKTVRQKISGFLKNSNATHKRSNIFKDKLKPIKNQPQDNRDNEKAHVEIPVIEKKESFSAIPSLGIKHLRCPSNTGTGSHYPTVFRGMVRNINQNHQELSAYTLQGTMHCPTCDQCDLKLFDRISSGNCSLDNYGKKSDPYKESNINVCLAIRGTDVSLERDPRIIASSYGANKDWIGVGSESSSLSISRQASGCTLSSGWTENHYKNVRFSPARRSPTSNDFRNAKSRGIIFSRTTRINRQGIEVCSRAPNVSHNISSEAGCTCPRCRIRAKWSLTRQSCCSQKPSPNQGCNHTWSPDKIESNRCRPARPFLCLPNTIEMSSRPPTVVHCELHKRSNLRGNNCLENMFNKRVCLKTTSSSSGLSGISSGSWSMYSDKTSCCSRQNNTIRDKSCCCSMKRTNIGVKSPCCIAKREIQNNDKSNKCQRSIGKLRPRSCSWPRENPKGYQPKRTRSYCAPKASNQCSDSRNVSQNSNCSEMDMQLACLPNSTYDPNSTSPPPCYYSSEPYSSTGGLILDWTEETNGNKSVVEELKQELLESFMTEHNIEPQCPCQHPTPHIMFFPCMPENHACQPSPNMNSNRFCMPNSVYCWTACSNPPAHF</sequence>
<dbReference type="Proteomes" id="UP001652661">
    <property type="component" value="Chromosome 2L"/>
</dbReference>
<proteinExistence type="predicted"/>
<feature type="region of interest" description="Disordered" evidence="1">
    <location>
        <begin position="185"/>
        <end position="213"/>
    </location>
</feature>
<reference evidence="2" key="1">
    <citation type="submission" date="2025-05" db="UniProtKB">
        <authorList>
            <consortium name="RefSeq"/>
        </authorList>
    </citation>
    <scope>NUCLEOTIDE SEQUENCE [LARGE SCALE GENOMIC DNA]</scope>
    <source>
        <strain evidence="2">14028-0561.14</strain>
    </source>
</reference>
<dbReference type="RefSeq" id="XP_041632000.2">
    <property type="nucleotide sequence ID" value="XM_041776066.2"/>
</dbReference>
<protein>
    <submittedName>
        <fullName evidence="3">Uncharacterized protein</fullName>
    </submittedName>
</protein>
<evidence type="ECO:0000313" key="3">
    <source>
        <dbReference type="RefSeq" id="XP_041632000.2"/>
    </source>
</evidence>
<name>A0ABM3C6L9_DROKI</name>
<evidence type="ECO:0000313" key="2">
    <source>
        <dbReference type="Proteomes" id="UP001652661"/>
    </source>
</evidence>
<feature type="region of interest" description="Disordered" evidence="1">
    <location>
        <begin position="371"/>
        <end position="426"/>
    </location>
</feature>
<reference evidence="3" key="2">
    <citation type="submission" date="2025-08" db="UniProtKB">
        <authorList>
            <consortium name="RefSeq"/>
        </authorList>
    </citation>
    <scope>IDENTIFICATION</scope>
    <source>
        <strain evidence="3">14028-0561.14</strain>
        <tissue evidence="3">Whole fly</tissue>
    </source>
</reference>
<feature type="compositionally biased region" description="Basic and acidic residues" evidence="1">
    <location>
        <begin position="404"/>
        <end position="419"/>
    </location>
</feature>
<feature type="compositionally biased region" description="Basic and acidic residues" evidence="1">
    <location>
        <begin position="484"/>
        <end position="504"/>
    </location>
</feature>
<feature type="compositionally biased region" description="Polar residues" evidence="1">
    <location>
        <begin position="237"/>
        <end position="248"/>
    </location>
</feature>
<dbReference type="GeneID" id="121502447"/>
<feature type="compositionally biased region" description="Polar residues" evidence="1">
    <location>
        <begin position="371"/>
        <end position="384"/>
    </location>
</feature>
<feature type="region of interest" description="Disordered" evidence="1">
    <location>
        <begin position="465"/>
        <end position="510"/>
    </location>
</feature>
<gene>
    <name evidence="3" type="primary">LOC121502447</name>
</gene>
<keyword evidence="2" id="KW-1185">Reference proteome</keyword>